<dbReference type="Proteomes" id="UP000054859">
    <property type="component" value="Unassembled WGS sequence"/>
</dbReference>
<keyword evidence="1" id="KW-0472">Membrane</keyword>
<evidence type="ECO:0008006" key="6">
    <source>
        <dbReference type="Google" id="ProtNLM"/>
    </source>
</evidence>
<evidence type="ECO:0000313" key="4">
    <source>
        <dbReference type="Proteomes" id="UP000054859"/>
    </source>
</evidence>
<evidence type="ECO:0000256" key="1">
    <source>
        <dbReference type="SAM" id="Phobius"/>
    </source>
</evidence>
<organism evidence="2 4">
    <name type="scientific">Legionella adelaidensis</name>
    <dbReference type="NCBI Taxonomy" id="45056"/>
    <lineage>
        <taxon>Bacteria</taxon>
        <taxon>Pseudomonadati</taxon>
        <taxon>Pseudomonadota</taxon>
        <taxon>Gammaproteobacteria</taxon>
        <taxon>Legionellales</taxon>
        <taxon>Legionellaceae</taxon>
        <taxon>Legionella</taxon>
    </lineage>
</organism>
<sequence>MNTKLPRVLEQLLPFIGIGVAIAVGIGLFIMIAYVLVWGVLIGGLIWGVAMIKKYFFPTKNTTEGECRIIEHENK</sequence>
<accession>A0A0W0R603</accession>
<reference evidence="2 4" key="1">
    <citation type="submission" date="2015-11" db="EMBL/GenBank/DDBJ databases">
        <title>Identification of large and diverse effector repertoires of 38 Legionella species.</title>
        <authorList>
            <person name="Burstein D."/>
            <person name="Amaro F."/>
            <person name="Zusman T."/>
            <person name="Lifshitz Z."/>
            <person name="Cohen O."/>
            <person name="Gilbert J.A."/>
            <person name="Pupko T."/>
            <person name="Shuman H.A."/>
            <person name="Segal G."/>
        </authorList>
    </citation>
    <scope>NUCLEOTIDE SEQUENCE [LARGE SCALE GENOMIC DNA]</scope>
    <source>
        <strain evidence="2 4">1762-AUS-E</strain>
    </source>
</reference>
<keyword evidence="4" id="KW-1185">Reference proteome</keyword>
<dbReference type="RefSeq" id="WP_058462115.1">
    <property type="nucleotide sequence ID" value="NZ_CAAAHS010000002.1"/>
</dbReference>
<name>A0A0W0R603_9GAMM</name>
<keyword evidence="1" id="KW-1133">Transmembrane helix</keyword>
<proteinExistence type="predicted"/>
<evidence type="ECO:0000313" key="5">
    <source>
        <dbReference type="Proteomes" id="UP000281170"/>
    </source>
</evidence>
<protein>
    <recommendedName>
        <fullName evidence="6">Transmembrane protein</fullName>
    </recommendedName>
</protein>
<evidence type="ECO:0000313" key="2">
    <source>
        <dbReference type="EMBL" id="KTC66444.1"/>
    </source>
</evidence>
<evidence type="ECO:0000313" key="3">
    <source>
        <dbReference type="EMBL" id="VEH86268.1"/>
    </source>
</evidence>
<dbReference type="OrthoDB" id="5653660at2"/>
<dbReference type="AlphaFoldDB" id="A0A0W0R603"/>
<gene>
    <name evidence="2" type="ORF">Lade_1102</name>
    <name evidence="3" type="ORF">NCTC12735_01917</name>
</gene>
<dbReference type="STRING" id="45056.Lade_1102"/>
<keyword evidence="1" id="KW-0812">Transmembrane</keyword>
<feature type="transmembrane region" description="Helical" evidence="1">
    <location>
        <begin position="12"/>
        <end position="30"/>
    </location>
</feature>
<dbReference type="Proteomes" id="UP000281170">
    <property type="component" value="Plasmid 28"/>
</dbReference>
<dbReference type="EMBL" id="LNKA01000001">
    <property type="protein sequence ID" value="KTC66444.1"/>
    <property type="molecule type" value="Genomic_DNA"/>
</dbReference>
<dbReference type="EMBL" id="LR134437">
    <property type="protein sequence ID" value="VEH86268.1"/>
    <property type="molecule type" value="Genomic_DNA"/>
</dbReference>
<reference evidence="3 5" key="2">
    <citation type="submission" date="2018-12" db="EMBL/GenBank/DDBJ databases">
        <authorList>
            <consortium name="Pathogen Informatics"/>
        </authorList>
    </citation>
    <scope>NUCLEOTIDE SEQUENCE [LARGE SCALE GENOMIC DNA]</scope>
    <source>
        <strain evidence="3 5">NCTC12735</strain>
        <plasmid evidence="5">28</plasmid>
    </source>
</reference>
<dbReference type="KEGG" id="ladl:NCTC12735_01917"/>
<keyword evidence="3" id="KW-0614">Plasmid</keyword>
<dbReference type="PATRIC" id="fig|45056.6.peg.1141"/>
<geneLocation type="plasmid" evidence="3 5">
    <name>28</name>
</geneLocation>